<dbReference type="Proteomes" id="UP000604046">
    <property type="component" value="Unassembled WGS sequence"/>
</dbReference>
<dbReference type="InterPro" id="IPR001164">
    <property type="entry name" value="ArfGAP_dom"/>
</dbReference>
<sequence length="1254" mass="137058">MESPSSRAPSRKPSTRRLSFMSFFDMYVVPVHTLWLMTRLQPHEELLEEGMLVKFMENLGEALFISHQWAGKGHPDPDLQQLKVLQAALKNLLSGASSVSVSMVMELLAGQQHGISMKDRLSSSLYLWYDYFSCPQANVQHRQSAIDSIPSYVARCQIFCILCPHVRHARDNTLLSKHTWAGRGWCRLERAARELSLHADAIATVEIHSATHQVLSNTFDWIRSPVGEGQFTEETDRVRVAEVLHKMVRAKLRHYFAQEDLHNYRVLLNIQKVLFRGLPVKAVESSSHGFSSDEIDPSKHALAEFLHQNFFSSALERNDLGWTPLCYAALGGDPLVMAALLEQRADVNACIGCRDPVLQFAQGTSILDMCVCLQHNHAVQMLIDFSADIEQKDGLRATAAHWACVGNNLEGLRQLMAAGCSLEHRALFGELPFGLACAMGSVKCIKELLPCMSQEELAVGLHSAILYGHASAEVVAILVEAGSDINQPAQPSLWSPFGLVCAFLSLRHHWRPSALSTYASNLAGATPLMCSILSCSFEAAAVLISAGASLDHCNVKGKTVMDLTVAAALTALRAFKEDWREAVRAQAARGLERRLDSLKYELQKMPMAPHLGSTRRVLRDRVAVLALLLQALADLRLGMETRGAEIESALVALGLQTSPGSSSSRQTGTSTTAESSSRSRTSSAVSDSSKGTEDPTPDLPNLADCEAAVDAMVTKTEHGMREGLRLLGLPTGPLHFVPGSELRLRGHDIRIAVCSLIAHWLEDEKPAFFDVLQRIHQVLRKEAPPVRDTVGPSELASLREALRAERRALLDQLEGLDERLRVIDEQLNLPAVVQDVEVKAQSGTLFNCGVKPSAPLDKAVEPRLTAGCELAGALSGIAENLAAENQRSVERFGAQLQLRRAELLSALREHLAAEEGRLSALVVAPSGVVNAAQVAAEAVYGAFEENRQLCELVQKALCPASSSTSPVSELCAGSRCRARWMDGNYYDATIHTVLPDGSVVVNWLRPRPGHDSKERPLRTISGVGGDDTLHRILQKADIHFEGLGPEGPTGSEAALSVFQRRRPKDRQCVDCGGEGSADWASISFGTYVCAKCVEGHTCLGPSRSLVRQLNDGWGWTKGDLKYMTAGGNEAFLSCLDEYAELKALPASERYATRFAEYYRRHLDALCTGAQLPSKPSVETARQPAPANDFLSRPEAVEVAKEAVKRFEDAAKVASSQCKMARSASLVEDMRAAIHLEGPRSMSDAFKSRRRKASC</sequence>
<dbReference type="EMBL" id="CAJNDS010002484">
    <property type="protein sequence ID" value="CAE7494528.1"/>
    <property type="molecule type" value="Genomic_DNA"/>
</dbReference>
<dbReference type="OrthoDB" id="423330at2759"/>
<dbReference type="SMART" id="SM00248">
    <property type="entry name" value="ANK"/>
    <property type="match status" value="5"/>
</dbReference>
<keyword evidence="3" id="KW-0862">Zinc</keyword>
<comment type="caution">
    <text evidence="11">The sequence shown here is derived from an EMBL/GenBank/DDBJ whole genome shotgun (WGS) entry which is preliminary data.</text>
</comment>
<dbReference type="Gene3D" id="1.25.40.20">
    <property type="entry name" value="Ankyrin repeat-containing domain"/>
    <property type="match status" value="2"/>
</dbReference>
<dbReference type="GO" id="GO:0045944">
    <property type="term" value="P:positive regulation of transcription by RNA polymerase II"/>
    <property type="evidence" value="ECO:0007669"/>
    <property type="project" value="TreeGrafter"/>
</dbReference>
<dbReference type="PROSITE" id="PS50088">
    <property type="entry name" value="ANK_REPEAT"/>
    <property type="match status" value="1"/>
</dbReference>
<feature type="domain" description="Arf-GAP" evidence="10">
    <location>
        <begin position="1052"/>
        <end position="1171"/>
    </location>
</feature>
<name>A0A812SWE9_9DINO</name>
<dbReference type="Gene3D" id="1.10.220.150">
    <property type="entry name" value="Arf GTPase activating protein"/>
    <property type="match status" value="1"/>
</dbReference>
<dbReference type="InterPro" id="IPR002110">
    <property type="entry name" value="Ankyrin_rpt"/>
</dbReference>
<dbReference type="InterPro" id="IPR036770">
    <property type="entry name" value="Ankyrin_rpt-contain_sf"/>
</dbReference>
<dbReference type="GO" id="GO:0008270">
    <property type="term" value="F:zinc ion binding"/>
    <property type="evidence" value="ECO:0007669"/>
    <property type="project" value="UniProtKB-KW"/>
</dbReference>
<dbReference type="Pfam" id="PF00023">
    <property type="entry name" value="Ank"/>
    <property type="match status" value="1"/>
</dbReference>
<keyword evidence="7" id="KW-0175">Coiled coil</keyword>
<feature type="compositionally biased region" description="Low complexity" evidence="8">
    <location>
        <begin position="656"/>
        <end position="689"/>
    </location>
</feature>
<keyword evidence="12" id="KW-1185">Reference proteome</keyword>
<dbReference type="AlphaFoldDB" id="A0A812SWE9"/>
<dbReference type="SUPFAM" id="SSF48403">
    <property type="entry name" value="Ankyrin repeat"/>
    <property type="match status" value="1"/>
</dbReference>
<dbReference type="GO" id="GO:0005634">
    <property type="term" value="C:nucleus"/>
    <property type="evidence" value="ECO:0007669"/>
    <property type="project" value="TreeGrafter"/>
</dbReference>
<accession>A0A812SWE9</accession>
<evidence type="ECO:0000256" key="7">
    <source>
        <dbReference type="SAM" id="Coils"/>
    </source>
</evidence>
<dbReference type="PANTHER" id="PTHR24193">
    <property type="entry name" value="ANKYRIN REPEAT PROTEIN"/>
    <property type="match status" value="1"/>
</dbReference>
<dbReference type="Pfam" id="PF12796">
    <property type="entry name" value="Ank_2"/>
    <property type="match status" value="1"/>
</dbReference>
<evidence type="ECO:0000259" key="10">
    <source>
        <dbReference type="PROSITE" id="PS50115"/>
    </source>
</evidence>
<evidence type="ECO:0000256" key="1">
    <source>
        <dbReference type="ARBA" id="ARBA00022723"/>
    </source>
</evidence>
<organism evidence="11 12">
    <name type="scientific">Symbiodinium natans</name>
    <dbReference type="NCBI Taxonomy" id="878477"/>
    <lineage>
        <taxon>Eukaryota</taxon>
        <taxon>Sar</taxon>
        <taxon>Alveolata</taxon>
        <taxon>Dinophyceae</taxon>
        <taxon>Suessiales</taxon>
        <taxon>Symbiodiniaceae</taxon>
        <taxon>Symbiodinium</taxon>
    </lineage>
</organism>
<dbReference type="GO" id="GO:0000976">
    <property type="term" value="F:transcription cis-regulatory region binding"/>
    <property type="evidence" value="ECO:0007669"/>
    <property type="project" value="TreeGrafter"/>
</dbReference>
<protein>
    <submittedName>
        <fullName evidence="11">Arfgap2 protein</fullName>
    </submittedName>
</protein>
<dbReference type="SMART" id="SM00105">
    <property type="entry name" value="ArfGap"/>
    <property type="match status" value="1"/>
</dbReference>
<proteinExistence type="predicted"/>
<keyword evidence="2" id="KW-0677">Repeat</keyword>
<keyword evidence="1" id="KW-0479">Metal-binding</keyword>
<evidence type="ECO:0000313" key="12">
    <source>
        <dbReference type="Proteomes" id="UP000604046"/>
    </source>
</evidence>
<evidence type="ECO:0000256" key="8">
    <source>
        <dbReference type="SAM" id="MobiDB-lite"/>
    </source>
</evidence>
<dbReference type="InterPro" id="IPR037278">
    <property type="entry name" value="ARFGAP/RecO"/>
</dbReference>
<dbReference type="PANTHER" id="PTHR24193:SF121">
    <property type="entry name" value="ADA2A-CONTAINING COMPLEX COMPONENT 3, ISOFORM D"/>
    <property type="match status" value="1"/>
</dbReference>
<dbReference type="InterPro" id="IPR038508">
    <property type="entry name" value="ArfGAP_dom_sf"/>
</dbReference>
<dbReference type="GO" id="GO:0005096">
    <property type="term" value="F:GTPase activator activity"/>
    <property type="evidence" value="ECO:0007669"/>
    <property type="project" value="InterPro"/>
</dbReference>
<evidence type="ECO:0000256" key="3">
    <source>
        <dbReference type="ARBA" id="ARBA00022833"/>
    </source>
</evidence>
<feature type="coiled-coil region" evidence="7">
    <location>
        <begin position="799"/>
        <end position="826"/>
    </location>
</feature>
<feature type="region of interest" description="Disordered" evidence="8">
    <location>
        <begin position="656"/>
        <end position="702"/>
    </location>
</feature>
<dbReference type="Pfam" id="PF01412">
    <property type="entry name" value="ArfGap"/>
    <property type="match status" value="1"/>
</dbReference>
<dbReference type="SUPFAM" id="SSF57863">
    <property type="entry name" value="ArfGap/RecO-like zinc finger"/>
    <property type="match status" value="1"/>
</dbReference>
<feature type="domain" description="GATA-type" evidence="9">
    <location>
        <begin position="1062"/>
        <end position="1108"/>
    </location>
</feature>
<reference evidence="11" key="1">
    <citation type="submission" date="2021-02" db="EMBL/GenBank/DDBJ databases">
        <authorList>
            <person name="Dougan E. K."/>
            <person name="Rhodes N."/>
            <person name="Thang M."/>
            <person name="Chan C."/>
        </authorList>
    </citation>
    <scope>NUCLEOTIDE SEQUENCE</scope>
</reference>
<keyword evidence="6" id="KW-0863">Zinc-finger</keyword>
<dbReference type="PROSITE" id="PS50115">
    <property type="entry name" value="ARFGAP"/>
    <property type="match status" value="1"/>
</dbReference>
<gene>
    <name evidence="11" type="primary">Arfgap2</name>
    <name evidence="11" type="ORF">SNAT2548_LOCUS27706</name>
</gene>
<dbReference type="InterPro" id="IPR000679">
    <property type="entry name" value="Znf_GATA"/>
</dbReference>
<evidence type="ECO:0000256" key="4">
    <source>
        <dbReference type="ARBA" id="ARBA00023043"/>
    </source>
</evidence>
<dbReference type="InterPro" id="IPR050663">
    <property type="entry name" value="Ankyrin-SOCS_Box"/>
</dbReference>
<keyword evidence="4 5" id="KW-0040">ANK repeat</keyword>
<evidence type="ECO:0000256" key="6">
    <source>
        <dbReference type="PROSITE-ProRule" id="PRU00094"/>
    </source>
</evidence>
<dbReference type="PROSITE" id="PS50114">
    <property type="entry name" value="GATA_ZN_FINGER_2"/>
    <property type="match status" value="1"/>
</dbReference>
<evidence type="ECO:0000256" key="2">
    <source>
        <dbReference type="ARBA" id="ARBA00022737"/>
    </source>
</evidence>
<feature type="repeat" description="ANK" evidence="5">
    <location>
        <begin position="456"/>
        <end position="490"/>
    </location>
</feature>
<evidence type="ECO:0000259" key="9">
    <source>
        <dbReference type="PROSITE" id="PS50114"/>
    </source>
</evidence>
<evidence type="ECO:0000256" key="5">
    <source>
        <dbReference type="PROSITE-ProRule" id="PRU00023"/>
    </source>
</evidence>
<evidence type="ECO:0000313" key="11">
    <source>
        <dbReference type="EMBL" id="CAE7494528.1"/>
    </source>
</evidence>